<dbReference type="Proteomes" id="UP000828048">
    <property type="component" value="Chromosome 7"/>
</dbReference>
<sequence length="610" mass="67453">MTAPLKGMTWPVEELSGGRTRQSVVALALAALIQCFDWVRIGDELVDMSEGQGLTMPKSKPLEAMCRPREMMVNTFFFSIGNLWGKVVKLDELTEQLIAFDKGRIFIVTDFLDCINEVIHIKDPDASIGSVVEESAPIMDKEIHQCLKEVDPAASILDGFFLEGETLANYVSPLEPNSIGSRSMDSLSTCDSLVGKSREAIDSFKDIAGERQLNLFRNSRDGYPSLDNSIGESNCLAAVGVGMDSVEGIEQERIQLCISLGSGEVINNNTVEPTDDIPFDQPDANHLSPEEVRSLLKNLLRNSQNNFTKVEMKLRLSELAFNIVVRIVSGKRYFGAELEDSKEAREFRLIIRVIFYLSAASNSGDFVPFLRWIDFAKVEKKALRIQKKMDAFLQGLIDETQSEDKQVSEQKGGKTNSMIDSMLGLQDSDPEYYSDEIIKGIVMTMIGAGTNTSSVTIEWAMLLLLNHAKVLDKARAELDAIVGDKRLVDELDLSKLPYPQNIINETLRLFPAAPLLAPHESSDNCTMKRSDVARERFEVGENQAYGLIPFGIGRRSCPGAGLANRVVGLALAALIQCFDWMKIGDELVGMSEGKGLTMPKSKPLEAMCRP</sequence>
<gene>
    <name evidence="1" type="ORF">Vadar_006918</name>
</gene>
<evidence type="ECO:0000313" key="1">
    <source>
        <dbReference type="EMBL" id="KAH7848730.1"/>
    </source>
</evidence>
<name>A0ACB7Y5N6_9ERIC</name>
<proteinExistence type="predicted"/>
<keyword evidence="2" id="KW-1185">Reference proteome</keyword>
<accession>A0ACB7Y5N6</accession>
<reference evidence="1 2" key="1">
    <citation type="journal article" date="2021" name="Hortic Res">
        <title>High-quality reference genome and annotation aids understanding of berry development for evergreen blueberry (Vaccinium darrowii).</title>
        <authorList>
            <person name="Yu J."/>
            <person name="Hulse-Kemp A.M."/>
            <person name="Babiker E."/>
            <person name="Staton M."/>
        </authorList>
    </citation>
    <scope>NUCLEOTIDE SEQUENCE [LARGE SCALE GENOMIC DNA]</scope>
    <source>
        <strain evidence="2">cv. NJ 8807/NJ 8810</strain>
        <tissue evidence="1">Young leaf</tissue>
    </source>
</reference>
<organism evidence="1 2">
    <name type="scientific">Vaccinium darrowii</name>
    <dbReference type="NCBI Taxonomy" id="229202"/>
    <lineage>
        <taxon>Eukaryota</taxon>
        <taxon>Viridiplantae</taxon>
        <taxon>Streptophyta</taxon>
        <taxon>Embryophyta</taxon>
        <taxon>Tracheophyta</taxon>
        <taxon>Spermatophyta</taxon>
        <taxon>Magnoliopsida</taxon>
        <taxon>eudicotyledons</taxon>
        <taxon>Gunneridae</taxon>
        <taxon>Pentapetalae</taxon>
        <taxon>asterids</taxon>
        <taxon>Ericales</taxon>
        <taxon>Ericaceae</taxon>
        <taxon>Vaccinioideae</taxon>
        <taxon>Vaccinieae</taxon>
        <taxon>Vaccinium</taxon>
    </lineage>
</organism>
<comment type="caution">
    <text evidence="1">The sequence shown here is derived from an EMBL/GenBank/DDBJ whole genome shotgun (WGS) entry which is preliminary data.</text>
</comment>
<protein>
    <submittedName>
        <fullName evidence="1">Uncharacterized protein</fullName>
    </submittedName>
</protein>
<evidence type="ECO:0000313" key="2">
    <source>
        <dbReference type="Proteomes" id="UP000828048"/>
    </source>
</evidence>
<dbReference type="EMBL" id="CM037157">
    <property type="protein sequence ID" value="KAH7848730.1"/>
    <property type="molecule type" value="Genomic_DNA"/>
</dbReference>